<evidence type="ECO:0000256" key="5">
    <source>
        <dbReference type="RuleBase" id="RU367021"/>
    </source>
</evidence>
<gene>
    <name evidence="7" type="ORF">H9757_04545</name>
</gene>
<dbReference type="SMART" id="SM01266">
    <property type="entry name" value="Mac"/>
    <property type="match status" value="1"/>
</dbReference>
<keyword evidence="2 5" id="KW-0808">Transferase</keyword>
<dbReference type="InterPro" id="IPR011004">
    <property type="entry name" value="Trimer_LpxA-like_sf"/>
</dbReference>
<name>A0A9D2NTF6_9FIRM</name>
<dbReference type="AlphaFoldDB" id="A0A9D2NTF6"/>
<dbReference type="EMBL" id="DWWK01000058">
    <property type="protein sequence ID" value="HJC38316.1"/>
    <property type="molecule type" value="Genomic_DNA"/>
</dbReference>
<evidence type="ECO:0000256" key="4">
    <source>
        <dbReference type="ARBA" id="ARBA00023315"/>
    </source>
</evidence>
<dbReference type="Pfam" id="PF00132">
    <property type="entry name" value="Hexapep"/>
    <property type="match status" value="1"/>
</dbReference>
<dbReference type="InterPro" id="IPR018357">
    <property type="entry name" value="Hexapep_transf_CS"/>
</dbReference>
<keyword evidence="4 5" id="KW-0012">Acyltransferase</keyword>
<dbReference type="FunFam" id="2.160.10.10:FF:000008">
    <property type="entry name" value="Maltose O-acetyltransferase"/>
    <property type="match status" value="1"/>
</dbReference>
<evidence type="ECO:0000313" key="8">
    <source>
        <dbReference type="Proteomes" id="UP000823894"/>
    </source>
</evidence>
<dbReference type="PANTHER" id="PTHR43017:SF1">
    <property type="entry name" value="ACETYLTRANSFERASE YJL218W-RELATED"/>
    <property type="match status" value="1"/>
</dbReference>
<evidence type="ECO:0000313" key="7">
    <source>
        <dbReference type="EMBL" id="HJC38316.1"/>
    </source>
</evidence>
<organism evidence="7 8">
    <name type="scientific">Candidatus Mediterraneibacter faecigallinarum</name>
    <dbReference type="NCBI Taxonomy" id="2838669"/>
    <lineage>
        <taxon>Bacteria</taxon>
        <taxon>Bacillati</taxon>
        <taxon>Bacillota</taxon>
        <taxon>Clostridia</taxon>
        <taxon>Lachnospirales</taxon>
        <taxon>Lachnospiraceae</taxon>
        <taxon>Mediterraneibacter</taxon>
    </lineage>
</organism>
<dbReference type="InterPro" id="IPR024688">
    <property type="entry name" value="Mac_dom"/>
</dbReference>
<dbReference type="Proteomes" id="UP000823894">
    <property type="component" value="Unassembled WGS sequence"/>
</dbReference>
<comment type="caution">
    <text evidence="7">The sequence shown here is derived from an EMBL/GenBank/DDBJ whole genome shotgun (WGS) entry which is preliminary data.</text>
</comment>
<dbReference type="SUPFAM" id="SSF51161">
    <property type="entry name" value="Trimeric LpxA-like enzymes"/>
    <property type="match status" value="1"/>
</dbReference>
<evidence type="ECO:0000259" key="6">
    <source>
        <dbReference type="SMART" id="SM01266"/>
    </source>
</evidence>
<evidence type="ECO:0000256" key="1">
    <source>
        <dbReference type="ARBA" id="ARBA00007274"/>
    </source>
</evidence>
<dbReference type="CDD" id="cd03357">
    <property type="entry name" value="LbH_MAT_GAT"/>
    <property type="match status" value="1"/>
</dbReference>
<dbReference type="InterPro" id="IPR039369">
    <property type="entry name" value="LacA-like"/>
</dbReference>
<comment type="similarity">
    <text evidence="1 5">Belongs to the transferase hexapeptide repeat family.</text>
</comment>
<dbReference type="Gene3D" id="2.160.10.10">
    <property type="entry name" value="Hexapeptide repeat proteins"/>
    <property type="match status" value="1"/>
</dbReference>
<dbReference type="EC" id="2.3.1.-" evidence="5"/>
<dbReference type="Pfam" id="PF12464">
    <property type="entry name" value="Mac"/>
    <property type="match status" value="1"/>
</dbReference>
<feature type="domain" description="Maltose/galactoside acetyltransferase" evidence="6">
    <location>
        <begin position="4"/>
        <end position="59"/>
    </location>
</feature>
<dbReference type="InterPro" id="IPR001451">
    <property type="entry name" value="Hexapep"/>
</dbReference>
<proteinExistence type="inferred from homology"/>
<protein>
    <recommendedName>
        <fullName evidence="5">Acetyltransferase</fullName>
        <ecNumber evidence="5">2.3.1.-</ecNumber>
    </recommendedName>
</protein>
<reference evidence="7" key="1">
    <citation type="journal article" date="2021" name="PeerJ">
        <title>Extensive microbial diversity within the chicken gut microbiome revealed by metagenomics and culture.</title>
        <authorList>
            <person name="Gilroy R."/>
            <person name="Ravi A."/>
            <person name="Getino M."/>
            <person name="Pursley I."/>
            <person name="Horton D.L."/>
            <person name="Alikhan N.F."/>
            <person name="Baker D."/>
            <person name="Gharbi K."/>
            <person name="Hall N."/>
            <person name="Watson M."/>
            <person name="Adriaenssens E.M."/>
            <person name="Foster-Nyarko E."/>
            <person name="Jarju S."/>
            <person name="Secka A."/>
            <person name="Antonio M."/>
            <person name="Oren A."/>
            <person name="Chaudhuri R.R."/>
            <person name="La Ragione R."/>
            <person name="Hildebrand F."/>
            <person name="Pallen M.J."/>
        </authorList>
    </citation>
    <scope>NUCLEOTIDE SEQUENCE</scope>
    <source>
        <strain evidence="7">ChiGjej1B1-1692</strain>
    </source>
</reference>
<accession>A0A9D2NTF6</accession>
<dbReference type="GO" id="GO:0008870">
    <property type="term" value="F:galactoside O-acetyltransferase activity"/>
    <property type="evidence" value="ECO:0007669"/>
    <property type="project" value="TreeGrafter"/>
</dbReference>
<evidence type="ECO:0000256" key="2">
    <source>
        <dbReference type="ARBA" id="ARBA00022679"/>
    </source>
</evidence>
<dbReference type="PANTHER" id="PTHR43017">
    <property type="entry name" value="GALACTOSIDE O-ACETYLTRANSFERASE"/>
    <property type="match status" value="1"/>
</dbReference>
<evidence type="ECO:0000256" key="3">
    <source>
        <dbReference type="ARBA" id="ARBA00022737"/>
    </source>
</evidence>
<reference evidence="7" key="2">
    <citation type="submission" date="2021-04" db="EMBL/GenBank/DDBJ databases">
        <authorList>
            <person name="Gilroy R."/>
        </authorList>
    </citation>
    <scope>NUCLEOTIDE SEQUENCE</scope>
    <source>
        <strain evidence="7">ChiGjej1B1-1692</strain>
    </source>
</reference>
<sequence>MTEWEKAQAGYLYDANYDAEIVEARTKCADLCYQFNNCRPSDTEGQRALLGQILGKIGKDPVITAPFYCDYGFNISVGDNFYTNHNCTILDGAKVELGDNVFIAPNCVLSTAGHALDSEQRSRGLEIALPIKVGNNVWIGANVTVLPGVTIGDNTVIGAGSVVTRDIPAGVIAVGNPCRVMREITEADKKKYRME</sequence>
<dbReference type="PROSITE" id="PS00101">
    <property type="entry name" value="HEXAPEP_TRANSFERASES"/>
    <property type="match status" value="1"/>
</dbReference>
<keyword evidence="3" id="KW-0677">Repeat</keyword>